<dbReference type="PROSITE" id="PS50006">
    <property type="entry name" value="FHA_DOMAIN"/>
    <property type="match status" value="1"/>
</dbReference>
<evidence type="ECO:0000313" key="4">
    <source>
        <dbReference type="Proteomes" id="UP000242146"/>
    </source>
</evidence>
<comment type="caution">
    <text evidence="3">The sequence shown here is derived from an EMBL/GenBank/DDBJ whole genome shotgun (WGS) entry which is preliminary data.</text>
</comment>
<evidence type="ECO:0000259" key="2">
    <source>
        <dbReference type="PROSITE" id="PS50006"/>
    </source>
</evidence>
<keyword evidence="4" id="KW-1185">Reference proteome</keyword>
<dbReference type="EMBL" id="MCGT01000010">
    <property type="protein sequence ID" value="ORX56205.1"/>
    <property type="molecule type" value="Genomic_DNA"/>
</dbReference>
<gene>
    <name evidence="3" type="ORF">DM01DRAFT_1382489</name>
</gene>
<organism evidence="3 4">
    <name type="scientific">Hesseltinella vesiculosa</name>
    <dbReference type="NCBI Taxonomy" id="101127"/>
    <lineage>
        <taxon>Eukaryota</taxon>
        <taxon>Fungi</taxon>
        <taxon>Fungi incertae sedis</taxon>
        <taxon>Mucoromycota</taxon>
        <taxon>Mucoromycotina</taxon>
        <taxon>Mucoromycetes</taxon>
        <taxon>Mucorales</taxon>
        <taxon>Cunninghamellaceae</taxon>
        <taxon>Hesseltinella</taxon>
    </lineage>
</organism>
<feature type="compositionally biased region" description="Pro residues" evidence="1">
    <location>
        <begin position="112"/>
        <end position="129"/>
    </location>
</feature>
<dbReference type="Proteomes" id="UP000242146">
    <property type="component" value="Unassembled WGS sequence"/>
</dbReference>
<dbReference type="AlphaFoldDB" id="A0A1X2GKR3"/>
<dbReference type="InterPro" id="IPR008984">
    <property type="entry name" value="SMAD_FHA_dom_sf"/>
</dbReference>
<reference evidence="3 4" key="1">
    <citation type="submission" date="2016-07" db="EMBL/GenBank/DDBJ databases">
        <title>Pervasive Adenine N6-methylation of Active Genes in Fungi.</title>
        <authorList>
            <consortium name="DOE Joint Genome Institute"/>
            <person name="Mondo S.J."/>
            <person name="Dannebaum R.O."/>
            <person name="Kuo R.C."/>
            <person name="Labutti K."/>
            <person name="Haridas S."/>
            <person name="Kuo A."/>
            <person name="Salamov A."/>
            <person name="Ahrendt S.R."/>
            <person name="Lipzen A."/>
            <person name="Sullivan W."/>
            <person name="Andreopoulos W.B."/>
            <person name="Clum A."/>
            <person name="Lindquist E."/>
            <person name="Daum C."/>
            <person name="Ramamoorthy G.K."/>
            <person name="Gryganskyi A."/>
            <person name="Culley D."/>
            <person name="Magnuson J.K."/>
            <person name="James T.Y."/>
            <person name="O'Malley M.A."/>
            <person name="Stajich J.E."/>
            <person name="Spatafora J.W."/>
            <person name="Visel A."/>
            <person name="Grigoriev I.V."/>
        </authorList>
    </citation>
    <scope>NUCLEOTIDE SEQUENCE [LARGE SCALE GENOMIC DNA]</scope>
    <source>
        <strain evidence="3 4">NRRL 3301</strain>
    </source>
</reference>
<name>A0A1X2GKR3_9FUNG</name>
<protein>
    <recommendedName>
        <fullName evidence="2">FHA domain-containing protein</fullName>
    </recommendedName>
</protein>
<proteinExistence type="predicted"/>
<evidence type="ECO:0000256" key="1">
    <source>
        <dbReference type="SAM" id="MobiDB-lite"/>
    </source>
</evidence>
<accession>A0A1X2GKR3</accession>
<dbReference type="SUPFAM" id="SSF49879">
    <property type="entry name" value="SMAD/FHA domain"/>
    <property type="match status" value="1"/>
</dbReference>
<feature type="region of interest" description="Disordered" evidence="1">
    <location>
        <begin position="96"/>
        <end position="183"/>
    </location>
</feature>
<dbReference type="STRING" id="101127.A0A1X2GKR3"/>
<dbReference type="InterPro" id="IPR000253">
    <property type="entry name" value="FHA_dom"/>
</dbReference>
<feature type="compositionally biased region" description="Basic and acidic residues" evidence="1">
    <location>
        <begin position="158"/>
        <end position="173"/>
    </location>
</feature>
<feature type="domain" description="FHA" evidence="2">
    <location>
        <begin position="13"/>
        <end position="66"/>
    </location>
</feature>
<evidence type="ECO:0000313" key="3">
    <source>
        <dbReference type="EMBL" id="ORX56205.1"/>
    </source>
</evidence>
<sequence>MQTSVTGSKSHPIIIGRHGGSTHVQIGKRKRYISRHHLQINYNTATDQFIMQVLGQQSVVLEHLKQFTEHCQHDHFVIDDLDKIVIVDETLVFHRPNDTRPLSTDQPTTTNPSPPRTEPPQPIQPPTPPSHEEPSPIKSEPTTEPLPSSPPSPTSSDLKIERDHSSVETKHQADLPLDLSDNEDDASLENEVNIIDLTIEALVFSKKSSLTISDIYSSIVSTNPTVYKTKASEETWFRIIYKALHSNPFFRSMARTTSPFSETPPTNTSSPFESCTYVYDYSLDPVEWRQSAYADVGRTARRCLARGTYEEKPLHNPPSKRTRRR</sequence>
<dbReference type="OrthoDB" id="5348546at2759"/>